<dbReference type="Proteomes" id="UP001066276">
    <property type="component" value="Chromosome 6"/>
</dbReference>
<gene>
    <name evidence="2" type="ORF">NDU88_005535</name>
</gene>
<organism evidence="2 3">
    <name type="scientific">Pleurodeles waltl</name>
    <name type="common">Iberian ribbed newt</name>
    <dbReference type="NCBI Taxonomy" id="8319"/>
    <lineage>
        <taxon>Eukaryota</taxon>
        <taxon>Metazoa</taxon>
        <taxon>Chordata</taxon>
        <taxon>Craniata</taxon>
        <taxon>Vertebrata</taxon>
        <taxon>Euteleostomi</taxon>
        <taxon>Amphibia</taxon>
        <taxon>Batrachia</taxon>
        <taxon>Caudata</taxon>
        <taxon>Salamandroidea</taxon>
        <taxon>Salamandridae</taxon>
        <taxon>Pleurodelinae</taxon>
        <taxon>Pleurodeles</taxon>
    </lineage>
</organism>
<sequence>MRPSRLFMTFRLYQSAFPTLNTISSLEKAPAYNARGGETRVGYQLNKLARGAIKAKWRQQHNRRTLVLKVRVRGLIPNPRSPTDIELTKRGNTWGPPGSIGETKVAGERWLVWKKQDREECAGHRDGSEVNHALVRSGSDIPPLHIPGGQRTSQLSPVAAQCGIGTLEEDISSGLAASSIEDNAAQGHIDPGSAEYPCVLSVHDTFSAPRLTREEVYNES</sequence>
<protein>
    <submittedName>
        <fullName evidence="2">Uncharacterized protein</fullName>
    </submittedName>
</protein>
<comment type="caution">
    <text evidence="2">The sequence shown here is derived from an EMBL/GenBank/DDBJ whole genome shotgun (WGS) entry which is preliminary data.</text>
</comment>
<evidence type="ECO:0000256" key="1">
    <source>
        <dbReference type="SAM" id="MobiDB-lite"/>
    </source>
</evidence>
<evidence type="ECO:0000313" key="2">
    <source>
        <dbReference type="EMBL" id="KAJ1139158.1"/>
    </source>
</evidence>
<accession>A0AAV7QKX6</accession>
<proteinExistence type="predicted"/>
<name>A0AAV7QKX6_PLEWA</name>
<feature type="region of interest" description="Disordered" evidence="1">
    <location>
        <begin position="81"/>
        <end position="100"/>
    </location>
</feature>
<dbReference type="AlphaFoldDB" id="A0AAV7QKX6"/>
<keyword evidence="3" id="KW-1185">Reference proteome</keyword>
<evidence type="ECO:0000313" key="3">
    <source>
        <dbReference type="Proteomes" id="UP001066276"/>
    </source>
</evidence>
<dbReference type="EMBL" id="JANPWB010000010">
    <property type="protein sequence ID" value="KAJ1139158.1"/>
    <property type="molecule type" value="Genomic_DNA"/>
</dbReference>
<reference evidence="2" key="1">
    <citation type="journal article" date="2022" name="bioRxiv">
        <title>Sequencing and chromosome-scale assembly of the giantPleurodeles waltlgenome.</title>
        <authorList>
            <person name="Brown T."/>
            <person name="Elewa A."/>
            <person name="Iarovenko S."/>
            <person name="Subramanian E."/>
            <person name="Araus A.J."/>
            <person name="Petzold A."/>
            <person name="Susuki M."/>
            <person name="Suzuki K.-i.T."/>
            <person name="Hayashi T."/>
            <person name="Toyoda A."/>
            <person name="Oliveira C."/>
            <person name="Osipova E."/>
            <person name="Leigh N.D."/>
            <person name="Simon A."/>
            <person name="Yun M.H."/>
        </authorList>
    </citation>
    <scope>NUCLEOTIDE SEQUENCE</scope>
    <source>
        <strain evidence="2">20211129_DDA</strain>
        <tissue evidence="2">Liver</tissue>
    </source>
</reference>